<accession>A0A4P9Z9R4</accession>
<sequence>MLRAVCRRFSVFCFRQRGVIGQDLTSPDALLNFLRTPTGSVHDVIPKPNSTAIVDERVVRKMLKLSGLEDDAAPEAIQKWTDALNTQIGFINHLRENDMAERSPQEKASEVFRFLESDHIPLKELSLSDLEQQILEYNLLAADERDQFDPNEYIRTRIENVSQAVAKE</sequence>
<reference evidence="2" key="1">
    <citation type="journal article" date="2018" name="Nat. Microbiol.">
        <title>Leveraging single-cell genomics to expand the fungal tree of life.</title>
        <authorList>
            <person name="Ahrendt S.R."/>
            <person name="Quandt C.A."/>
            <person name="Ciobanu D."/>
            <person name="Clum A."/>
            <person name="Salamov A."/>
            <person name="Andreopoulos B."/>
            <person name="Cheng J.F."/>
            <person name="Woyke T."/>
            <person name="Pelin A."/>
            <person name="Henrissat B."/>
            <person name="Reynolds N.K."/>
            <person name="Benny G.L."/>
            <person name="Smith M.E."/>
            <person name="James T.Y."/>
            <person name="Grigoriev I.V."/>
        </authorList>
    </citation>
    <scope>NUCLEOTIDE SEQUENCE [LARGE SCALE GENOMIC DNA]</scope>
    <source>
        <strain evidence="2">Baker2002</strain>
    </source>
</reference>
<dbReference type="OrthoDB" id="4024285at2759"/>
<name>A0A4P9Z9R4_9ASCO</name>
<proteinExistence type="predicted"/>
<dbReference type="AlphaFoldDB" id="A0A4P9Z9R4"/>
<organism evidence="1 2">
    <name type="scientific">Metschnikowia bicuspidata</name>
    <dbReference type="NCBI Taxonomy" id="27322"/>
    <lineage>
        <taxon>Eukaryota</taxon>
        <taxon>Fungi</taxon>
        <taxon>Dikarya</taxon>
        <taxon>Ascomycota</taxon>
        <taxon>Saccharomycotina</taxon>
        <taxon>Pichiomycetes</taxon>
        <taxon>Metschnikowiaceae</taxon>
        <taxon>Metschnikowia</taxon>
    </lineage>
</organism>
<evidence type="ECO:0000313" key="2">
    <source>
        <dbReference type="Proteomes" id="UP000268321"/>
    </source>
</evidence>
<dbReference type="Proteomes" id="UP000268321">
    <property type="component" value="Unassembled WGS sequence"/>
</dbReference>
<keyword evidence="2" id="KW-1185">Reference proteome</keyword>
<dbReference type="EMBL" id="ML004517">
    <property type="protein sequence ID" value="RKP29042.1"/>
    <property type="molecule type" value="Genomic_DNA"/>
</dbReference>
<keyword evidence="1" id="KW-0808">Transferase</keyword>
<protein>
    <submittedName>
        <fullName evidence="1">Glutamyl-tRNA amidotransferase subunit F, mitochondrial</fullName>
    </submittedName>
</protein>
<dbReference type="Pfam" id="PF20977">
    <property type="entry name" value="GatF"/>
    <property type="match status" value="1"/>
</dbReference>
<evidence type="ECO:0000313" key="1">
    <source>
        <dbReference type="EMBL" id="RKP29042.1"/>
    </source>
</evidence>
<gene>
    <name evidence="1" type="ORF">METBISCDRAFT_19602</name>
</gene>
<dbReference type="GO" id="GO:0016740">
    <property type="term" value="F:transferase activity"/>
    <property type="evidence" value="ECO:0007669"/>
    <property type="project" value="UniProtKB-KW"/>
</dbReference>